<dbReference type="EMBL" id="KE504170">
    <property type="protein sequence ID" value="EPS97978.1"/>
    <property type="molecule type" value="Genomic_DNA"/>
</dbReference>
<dbReference type="Pfam" id="PF00106">
    <property type="entry name" value="adh_short"/>
    <property type="match status" value="1"/>
</dbReference>
<dbReference type="eggNOG" id="KOG1208">
    <property type="taxonomic scope" value="Eukaryota"/>
</dbReference>
<evidence type="ECO:0000313" key="3">
    <source>
        <dbReference type="Proteomes" id="UP000015241"/>
    </source>
</evidence>
<dbReference type="HOGENOM" id="CLU_010194_44_6_1"/>
<dbReference type="STRING" id="743788.S8E3J0"/>
<dbReference type="GO" id="GO:0016491">
    <property type="term" value="F:oxidoreductase activity"/>
    <property type="evidence" value="ECO:0007669"/>
    <property type="project" value="UniProtKB-KW"/>
</dbReference>
<dbReference type="PRINTS" id="PR00081">
    <property type="entry name" value="GDHRDH"/>
</dbReference>
<reference evidence="2 3" key="1">
    <citation type="journal article" date="2012" name="Science">
        <title>The Paleozoic origin of enzymatic lignin decomposition reconstructed from 31 fungal genomes.</title>
        <authorList>
            <person name="Floudas D."/>
            <person name="Binder M."/>
            <person name="Riley R."/>
            <person name="Barry K."/>
            <person name="Blanchette R.A."/>
            <person name="Henrissat B."/>
            <person name="Martinez A.T."/>
            <person name="Otillar R."/>
            <person name="Spatafora J.W."/>
            <person name="Yadav J.S."/>
            <person name="Aerts A."/>
            <person name="Benoit I."/>
            <person name="Boyd A."/>
            <person name="Carlson A."/>
            <person name="Copeland A."/>
            <person name="Coutinho P.M."/>
            <person name="de Vries R.P."/>
            <person name="Ferreira P."/>
            <person name="Findley K."/>
            <person name="Foster B."/>
            <person name="Gaskell J."/>
            <person name="Glotzer D."/>
            <person name="Gorecki P."/>
            <person name="Heitman J."/>
            <person name="Hesse C."/>
            <person name="Hori C."/>
            <person name="Igarashi K."/>
            <person name="Jurgens J.A."/>
            <person name="Kallen N."/>
            <person name="Kersten P."/>
            <person name="Kohler A."/>
            <person name="Kuees U."/>
            <person name="Kumar T.K.A."/>
            <person name="Kuo A."/>
            <person name="LaButti K."/>
            <person name="Larrondo L.F."/>
            <person name="Lindquist E."/>
            <person name="Ling A."/>
            <person name="Lombard V."/>
            <person name="Lucas S."/>
            <person name="Lundell T."/>
            <person name="Martin R."/>
            <person name="McLaughlin D.J."/>
            <person name="Morgenstern I."/>
            <person name="Morin E."/>
            <person name="Murat C."/>
            <person name="Nagy L.G."/>
            <person name="Nolan M."/>
            <person name="Ohm R.A."/>
            <person name="Patyshakuliyeva A."/>
            <person name="Rokas A."/>
            <person name="Ruiz-Duenas F.J."/>
            <person name="Sabat G."/>
            <person name="Salamov A."/>
            <person name="Samejima M."/>
            <person name="Schmutz J."/>
            <person name="Slot J.C."/>
            <person name="St John F."/>
            <person name="Stenlid J."/>
            <person name="Sun H."/>
            <person name="Sun S."/>
            <person name="Syed K."/>
            <person name="Tsang A."/>
            <person name="Wiebenga A."/>
            <person name="Young D."/>
            <person name="Pisabarro A."/>
            <person name="Eastwood D.C."/>
            <person name="Martin F."/>
            <person name="Cullen D."/>
            <person name="Grigoriev I.V."/>
            <person name="Hibbett D.S."/>
        </authorList>
    </citation>
    <scope>NUCLEOTIDE SEQUENCE</scope>
    <source>
        <strain evidence="3">FP-58527</strain>
    </source>
</reference>
<keyword evidence="3" id="KW-1185">Reference proteome</keyword>
<dbReference type="InterPro" id="IPR002347">
    <property type="entry name" value="SDR_fam"/>
</dbReference>
<proteinExistence type="predicted"/>
<dbReference type="AlphaFoldDB" id="S8E3J0"/>
<dbReference type="PANTHER" id="PTHR43157:SF31">
    <property type="entry name" value="PHOSPHATIDYLINOSITOL-GLYCAN BIOSYNTHESIS CLASS F PROTEIN"/>
    <property type="match status" value="1"/>
</dbReference>
<name>S8E3J0_FOMSC</name>
<dbReference type="OrthoDB" id="191139at2759"/>
<evidence type="ECO:0000313" key="2">
    <source>
        <dbReference type="EMBL" id="EPS97978.1"/>
    </source>
</evidence>
<dbReference type="SUPFAM" id="SSF51735">
    <property type="entry name" value="NAD(P)-binding Rossmann-fold domains"/>
    <property type="match status" value="1"/>
</dbReference>
<organism evidence="2 3">
    <name type="scientific">Fomitopsis schrenkii</name>
    <name type="common">Brown rot fungus</name>
    <dbReference type="NCBI Taxonomy" id="2126942"/>
    <lineage>
        <taxon>Eukaryota</taxon>
        <taxon>Fungi</taxon>
        <taxon>Dikarya</taxon>
        <taxon>Basidiomycota</taxon>
        <taxon>Agaricomycotina</taxon>
        <taxon>Agaricomycetes</taxon>
        <taxon>Polyporales</taxon>
        <taxon>Fomitopsis</taxon>
    </lineage>
</organism>
<dbReference type="InterPro" id="IPR036291">
    <property type="entry name" value="NAD(P)-bd_dom_sf"/>
</dbReference>
<gene>
    <name evidence="2" type="ORF">FOMPIDRAFT_55931</name>
</gene>
<protein>
    <submittedName>
        <fullName evidence="2">NAD-binding protein</fullName>
    </submittedName>
</protein>
<keyword evidence="1" id="KW-0560">Oxidoreductase</keyword>
<sequence length="335" mass="36459">MSRIDNPFDPDRDLPSLVGKTAVITGGNGGIGYATIQHLARHGAKVYMAARDQAKAERAIQRMQDEGLAPGNGQVLWLSLDLGDPSLARIAAEELLSKEDRLHILSGVHLLRDRSIQLCPSLTIHSHIGPFVFTTSLLPLLARTAARPDSDVRIVNLTSGGIAFLKRGIRFRDRADFNDAHKWDIIPGPSLARYCRSKLANVLFTAELQRRLEEAGIPILAMSVDPGLVRTDGVENDAASQPPGISHLMSLLVHTLWTPPPRGAFASVFAAASPTVRVHADDYRGAYLLPPGRKGTPPHPDARSALLARELWATTERLLDEMGLEVERGDGLLRS</sequence>
<accession>S8E3J0</accession>
<dbReference type="Gene3D" id="3.40.50.720">
    <property type="entry name" value="NAD(P)-binding Rossmann-like Domain"/>
    <property type="match status" value="1"/>
</dbReference>
<evidence type="ECO:0000256" key="1">
    <source>
        <dbReference type="ARBA" id="ARBA00023002"/>
    </source>
</evidence>
<dbReference type="PANTHER" id="PTHR43157">
    <property type="entry name" value="PHOSPHATIDYLINOSITOL-GLYCAN BIOSYNTHESIS CLASS F PROTEIN-RELATED"/>
    <property type="match status" value="1"/>
</dbReference>
<dbReference type="Proteomes" id="UP000015241">
    <property type="component" value="Unassembled WGS sequence"/>
</dbReference>
<dbReference type="InParanoid" id="S8E3J0"/>